<feature type="transmembrane region" description="Helical" evidence="12">
    <location>
        <begin position="876"/>
        <end position="896"/>
    </location>
</feature>
<dbReference type="EMBL" id="LQOS01000049">
    <property type="protein sequence ID" value="ORV37377.1"/>
    <property type="molecule type" value="Genomic_DNA"/>
</dbReference>
<proteinExistence type="inferred from homology"/>
<protein>
    <submittedName>
        <fullName evidence="14">Haloacid dehalogenase</fullName>
    </submittedName>
</protein>
<dbReference type="GO" id="GO:0036376">
    <property type="term" value="P:sodium ion export across plasma membrane"/>
    <property type="evidence" value="ECO:0007669"/>
    <property type="project" value="TreeGrafter"/>
</dbReference>
<dbReference type="SUPFAM" id="SSF81660">
    <property type="entry name" value="Metal cation-transporting ATPase, ATP-binding domain N"/>
    <property type="match status" value="1"/>
</dbReference>
<evidence type="ECO:0000256" key="12">
    <source>
        <dbReference type="SAM" id="Phobius"/>
    </source>
</evidence>
<feature type="transmembrane region" description="Helical" evidence="12">
    <location>
        <begin position="908"/>
        <end position="924"/>
    </location>
</feature>
<dbReference type="InterPro" id="IPR004014">
    <property type="entry name" value="ATPase_P-typ_cation-transptr_N"/>
</dbReference>
<dbReference type="Gene3D" id="3.40.50.1000">
    <property type="entry name" value="HAD superfamily/HAD-like"/>
    <property type="match status" value="1"/>
</dbReference>
<dbReference type="InterPro" id="IPR059000">
    <property type="entry name" value="ATPase_P-type_domA"/>
</dbReference>
<dbReference type="Gene3D" id="3.40.1110.10">
    <property type="entry name" value="Calcium-transporting ATPase, cytoplasmic domain N"/>
    <property type="match status" value="1"/>
</dbReference>
<evidence type="ECO:0000313" key="15">
    <source>
        <dbReference type="Proteomes" id="UP000193564"/>
    </source>
</evidence>
<organism evidence="14 15">
    <name type="scientific">Mycolicibacterium doricum</name>
    <dbReference type="NCBI Taxonomy" id="126673"/>
    <lineage>
        <taxon>Bacteria</taxon>
        <taxon>Bacillati</taxon>
        <taxon>Actinomycetota</taxon>
        <taxon>Actinomycetes</taxon>
        <taxon>Mycobacteriales</taxon>
        <taxon>Mycobacteriaceae</taxon>
        <taxon>Mycolicibacterium</taxon>
    </lineage>
</organism>
<dbReference type="GO" id="GO:0006883">
    <property type="term" value="P:intracellular sodium ion homeostasis"/>
    <property type="evidence" value="ECO:0007669"/>
    <property type="project" value="TreeGrafter"/>
</dbReference>
<dbReference type="InterPro" id="IPR023298">
    <property type="entry name" value="ATPase_P-typ_TM_dom_sf"/>
</dbReference>
<evidence type="ECO:0000256" key="10">
    <source>
        <dbReference type="ARBA" id="ARBA00049360"/>
    </source>
</evidence>
<dbReference type="SUPFAM" id="SSF81665">
    <property type="entry name" value="Calcium ATPase, transmembrane domain M"/>
    <property type="match status" value="1"/>
</dbReference>
<dbReference type="SUPFAM" id="SSF81653">
    <property type="entry name" value="Calcium ATPase, transduction domain A"/>
    <property type="match status" value="1"/>
</dbReference>
<feature type="transmembrane region" description="Helical" evidence="12">
    <location>
        <begin position="80"/>
        <end position="97"/>
    </location>
</feature>
<dbReference type="Pfam" id="PF13246">
    <property type="entry name" value="Cation_ATPase"/>
    <property type="match status" value="1"/>
</dbReference>
<feature type="transmembrane region" description="Helical" evidence="12">
    <location>
        <begin position="803"/>
        <end position="823"/>
    </location>
</feature>
<feature type="transmembrane region" description="Helical" evidence="12">
    <location>
        <begin position="301"/>
        <end position="327"/>
    </location>
</feature>
<comment type="caution">
    <text evidence="14">The sequence shown here is derived from an EMBL/GenBank/DDBJ whole genome shotgun (WGS) entry which is preliminary data.</text>
</comment>
<keyword evidence="4 12" id="KW-0812">Transmembrane</keyword>
<dbReference type="InterPro" id="IPR001757">
    <property type="entry name" value="P_typ_ATPase"/>
</dbReference>
<dbReference type="InterPro" id="IPR018303">
    <property type="entry name" value="ATPase_P-typ_P_site"/>
</dbReference>
<dbReference type="InterPro" id="IPR006068">
    <property type="entry name" value="ATPase_P-typ_cation-transptr_C"/>
</dbReference>
<evidence type="ECO:0000313" key="14">
    <source>
        <dbReference type="EMBL" id="ORV37377.1"/>
    </source>
</evidence>
<keyword evidence="8 12" id="KW-1133">Transmembrane helix</keyword>
<dbReference type="PROSITE" id="PS00154">
    <property type="entry name" value="ATPASE_E1_E2"/>
    <property type="match status" value="1"/>
</dbReference>
<dbReference type="SFLD" id="SFLDF00027">
    <property type="entry name" value="p-type_atpase"/>
    <property type="match status" value="1"/>
</dbReference>
<keyword evidence="7" id="KW-1278">Translocase</keyword>
<evidence type="ECO:0000256" key="5">
    <source>
        <dbReference type="ARBA" id="ARBA00022741"/>
    </source>
</evidence>
<dbReference type="InterPro" id="IPR036412">
    <property type="entry name" value="HAD-like_sf"/>
</dbReference>
<feature type="transmembrane region" description="Helical" evidence="12">
    <location>
        <begin position="723"/>
        <end position="747"/>
    </location>
</feature>
<dbReference type="SMART" id="SM00831">
    <property type="entry name" value="Cation_ATPase_N"/>
    <property type="match status" value="1"/>
</dbReference>
<dbReference type="Pfam" id="PF00689">
    <property type="entry name" value="Cation_ATPase_C"/>
    <property type="match status" value="1"/>
</dbReference>
<dbReference type="Pfam" id="PF00122">
    <property type="entry name" value="E1-E2_ATPase"/>
    <property type="match status" value="1"/>
</dbReference>
<evidence type="ECO:0000256" key="3">
    <source>
        <dbReference type="ARBA" id="ARBA00022475"/>
    </source>
</evidence>
<dbReference type="AlphaFoldDB" id="A0A1X1SZR5"/>
<dbReference type="GO" id="GO:1990573">
    <property type="term" value="P:potassium ion import across plasma membrane"/>
    <property type="evidence" value="ECO:0007669"/>
    <property type="project" value="TreeGrafter"/>
</dbReference>
<name>A0A1X1SZR5_9MYCO</name>
<dbReference type="PRINTS" id="PR00120">
    <property type="entry name" value="HATPASE"/>
</dbReference>
<dbReference type="SFLD" id="SFLDS00003">
    <property type="entry name" value="Haloacid_Dehalogenase"/>
    <property type="match status" value="1"/>
</dbReference>
<evidence type="ECO:0000256" key="2">
    <source>
        <dbReference type="ARBA" id="ARBA00005675"/>
    </source>
</evidence>
<dbReference type="NCBIfam" id="TIGR01494">
    <property type="entry name" value="ATPase_P-type"/>
    <property type="match status" value="3"/>
</dbReference>
<evidence type="ECO:0000256" key="7">
    <source>
        <dbReference type="ARBA" id="ARBA00022967"/>
    </source>
</evidence>
<dbReference type="InterPro" id="IPR044492">
    <property type="entry name" value="P_typ_ATPase_HD_dom"/>
</dbReference>
<dbReference type="SUPFAM" id="SSF56784">
    <property type="entry name" value="HAD-like"/>
    <property type="match status" value="1"/>
</dbReference>
<dbReference type="GO" id="GO:0005524">
    <property type="term" value="F:ATP binding"/>
    <property type="evidence" value="ECO:0007669"/>
    <property type="project" value="UniProtKB-KW"/>
</dbReference>
<evidence type="ECO:0000256" key="9">
    <source>
        <dbReference type="ARBA" id="ARBA00023136"/>
    </source>
</evidence>
<dbReference type="GO" id="GO:0016887">
    <property type="term" value="F:ATP hydrolysis activity"/>
    <property type="evidence" value="ECO:0007669"/>
    <property type="project" value="InterPro"/>
</dbReference>
<dbReference type="GO" id="GO:0030007">
    <property type="term" value="P:intracellular potassium ion homeostasis"/>
    <property type="evidence" value="ECO:0007669"/>
    <property type="project" value="TreeGrafter"/>
</dbReference>
<comment type="catalytic activity">
    <reaction evidence="10">
        <text>ATP + H2O = ADP + phosphate + H(+)</text>
        <dbReference type="Rhea" id="RHEA:13065"/>
        <dbReference type="ChEBI" id="CHEBI:15377"/>
        <dbReference type="ChEBI" id="CHEBI:15378"/>
        <dbReference type="ChEBI" id="CHEBI:30616"/>
        <dbReference type="ChEBI" id="CHEBI:43474"/>
        <dbReference type="ChEBI" id="CHEBI:456216"/>
    </reaction>
</comment>
<dbReference type="GO" id="GO:0005886">
    <property type="term" value="C:plasma membrane"/>
    <property type="evidence" value="ECO:0007669"/>
    <property type="project" value="UniProtKB-SubCell"/>
</dbReference>
<feature type="domain" description="Cation-transporting P-type ATPase N-terminal" evidence="13">
    <location>
        <begin position="22"/>
        <end position="96"/>
    </location>
</feature>
<dbReference type="SFLD" id="SFLDG00002">
    <property type="entry name" value="C1.7:_P-type_atpase_like"/>
    <property type="match status" value="1"/>
</dbReference>
<dbReference type="STRING" id="126673.AWC01_16155"/>
<dbReference type="Gene3D" id="1.20.1110.10">
    <property type="entry name" value="Calcium-transporting ATPase, transmembrane domain"/>
    <property type="match status" value="1"/>
</dbReference>
<dbReference type="InterPro" id="IPR008250">
    <property type="entry name" value="ATPase_P-typ_transduc_dom_A_sf"/>
</dbReference>
<sequence>MSASGGRTSAGGTSTPVGEAADVSVRTGTDVAHELDVDPAVGLSAAEAARRLAVDGPNELRPKPPAPLWRTVLDNFRDPLIYLLLAAVVVSLAAWVAEGARGVPIDAVVIALVVLLNAAIGFIQEHRAERAVAALQSVTAVRATVLRDGELHTVPSGELVRGDILVLSEGEAVGADGRLLEASGLRVTEAELTGESEPVTKDPAALAGTVVIGDRTDMVYRGTAVVQGVGRAVVTSTGMDTEMGAIAQMLEDAEDQPTPLQREIARVGKMLGIAVVGIAVVVMAATALANDVSTFSGMVTVLLLGVSLAVAAVPEGLPAIVTVVLALGVERMAKARAIVKDLHSVETLGTASVIASDKTGTLTRNEMTIRHVRTSSGELELTGTGYRPGGEALTAGRSGPGPALRHEAMLVLGGGALANDAQVHPTDGDWEIHGDPTDAAFLIAIHKLDEIADEVHRYVRRSELPFTSERKMMSVVVERVDDGVGLLVTKGAPDVLLSRCTRRQVDSDAIALTEADRRAATEDVEALSAQALRTLAVAYRRFDGDTAAESDEHDLVYLGVVGMIDPPREEVPAAVAEARTAGMRVVMVTGDHPGTAVRIAEELGIAQPGAKAVTPGELDAVSPERLRGIAATADVYARVTPKDKLQIVEALRDNGEVVAVTGDGVNDAPALKAADIGVAMGTGTQVAKEAAQMILGDDNFATIVVAVRQGRVIFDNIRKFLRYLLSSNIGEVFTVFFGMMFAGFLGITGAEEEIAVPLLATQILWVNLITDSAPALAMGVDGEISDVMARPPRRVSDPILDRGTWLGILFVGAVMAVVTLMTVDILRPGGFFSGAESLDTARTAGFTTLVFAQLFNAFNARSGTASAIRNLFANKWLWAAVAFGSVLQIAVVHTPLLQHAFGTVPLNTTQWVIAIAMASLVLWSEELRKLVARHLSSGCGSAPRGERLAGGHPR</sequence>
<keyword evidence="15" id="KW-1185">Reference proteome</keyword>
<feature type="transmembrane region" description="Helical" evidence="12">
    <location>
        <begin position="103"/>
        <end position="123"/>
    </location>
</feature>
<keyword evidence="5" id="KW-0547">Nucleotide-binding</keyword>
<accession>A0A1X1SZR5</accession>
<dbReference type="RefSeq" id="WP_235849913.1">
    <property type="nucleotide sequence ID" value="NZ_AP022605.1"/>
</dbReference>
<evidence type="ECO:0000256" key="11">
    <source>
        <dbReference type="SAM" id="MobiDB-lite"/>
    </source>
</evidence>
<dbReference type="Gene3D" id="2.70.150.10">
    <property type="entry name" value="Calcium-transporting ATPase, cytoplasmic transduction domain A"/>
    <property type="match status" value="1"/>
</dbReference>
<dbReference type="Proteomes" id="UP000193564">
    <property type="component" value="Unassembled WGS sequence"/>
</dbReference>
<keyword evidence="9 12" id="KW-0472">Membrane</keyword>
<keyword evidence="3" id="KW-1003">Cell membrane</keyword>
<evidence type="ECO:0000256" key="1">
    <source>
        <dbReference type="ARBA" id="ARBA00004651"/>
    </source>
</evidence>
<evidence type="ECO:0000256" key="4">
    <source>
        <dbReference type="ARBA" id="ARBA00022692"/>
    </source>
</evidence>
<dbReference type="PRINTS" id="PR00119">
    <property type="entry name" value="CATATPASE"/>
</dbReference>
<reference evidence="14 15" key="1">
    <citation type="submission" date="2016-01" db="EMBL/GenBank/DDBJ databases">
        <title>The new phylogeny of the genus Mycobacterium.</title>
        <authorList>
            <person name="Tarcisio F."/>
            <person name="Conor M."/>
            <person name="Antonella G."/>
            <person name="Elisabetta G."/>
            <person name="Giulia F.S."/>
            <person name="Sara T."/>
            <person name="Anna F."/>
            <person name="Clotilde B."/>
            <person name="Roberto B."/>
            <person name="Veronica D.S."/>
            <person name="Fabio R."/>
            <person name="Monica P."/>
            <person name="Olivier J."/>
            <person name="Enrico T."/>
            <person name="Nicola S."/>
        </authorList>
    </citation>
    <scope>NUCLEOTIDE SEQUENCE [LARGE SCALE GENOMIC DNA]</scope>
    <source>
        <strain evidence="14 15">DSM 44339</strain>
    </source>
</reference>
<feature type="transmembrane region" description="Helical" evidence="12">
    <location>
        <begin position="270"/>
        <end position="289"/>
    </location>
</feature>
<dbReference type="GO" id="GO:0005391">
    <property type="term" value="F:P-type sodium:potassium-exchanging transporter activity"/>
    <property type="evidence" value="ECO:0007669"/>
    <property type="project" value="TreeGrafter"/>
</dbReference>
<dbReference type="InterPro" id="IPR023214">
    <property type="entry name" value="HAD_sf"/>
</dbReference>
<dbReference type="PANTHER" id="PTHR43294:SF21">
    <property type="entry name" value="CATION TRANSPORTING ATPASE"/>
    <property type="match status" value="1"/>
</dbReference>
<dbReference type="PANTHER" id="PTHR43294">
    <property type="entry name" value="SODIUM/POTASSIUM-TRANSPORTING ATPASE SUBUNIT ALPHA"/>
    <property type="match status" value="1"/>
</dbReference>
<feature type="region of interest" description="Disordered" evidence="11">
    <location>
        <begin position="1"/>
        <end position="20"/>
    </location>
</feature>
<dbReference type="Pfam" id="PF00690">
    <property type="entry name" value="Cation_ATPase_N"/>
    <property type="match status" value="1"/>
</dbReference>
<comment type="subcellular location">
    <subcellularLocation>
        <location evidence="1">Cell membrane</location>
        <topology evidence="1">Multi-pass membrane protein</topology>
    </subcellularLocation>
</comment>
<comment type="similarity">
    <text evidence="2">Belongs to the cation transport ATPase (P-type) (TC 3.A.3) family. Type IIA subfamily.</text>
</comment>
<evidence type="ECO:0000259" key="13">
    <source>
        <dbReference type="SMART" id="SM00831"/>
    </source>
</evidence>
<dbReference type="Pfam" id="PF08282">
    <property type="entry name" value="Hydrolase_3"/>
    <property type="match status" value="1"/>
</dbReference>
<feature type="compositionally biased region" description="Low complexity" evidence="11">
    <location>
        <begin position="1"/>
        <end position="15"/>
    </location>
</feature>
<dbReference type="GO" id="GO:1902600">
    <property type="term" value="P:proton transmembrane transport"/>
    <property type="evidence" value="ECO:0007669"/>
    <property type="project" value="TreeGrafter"/>
</dbReference>
<dbReference type="InterPro" id="IPR023299">
    <property type="entry name" value="ATPase_P-typ_cyto_dom_N"/>
</dbReference>
<evidence type="ECO:0000256" key="6">
    <source>
        <dbReference type="ARBA" id="ARBA00022840"/>
    </source>
</evidence>
<evidence type="ECO:0000256" key="8">
    <source>
        <dbReference type="ARBA" id="ARBA00022989"/>
    </source>
</evidence>
<keyword evidence="6" id="KW-0067">ATP-binding</keyword>
<gene>
    <name evidence="14" type="ORF">AWC01_16155</name>
</gene>
<dbReference type="InterPro" id="IPR050510">
    <property type="entry name" value="Cation_transp_ATPase_P-type"/>
</dbReference>